<sequence length="205" mass="21343">MTLSGSTLLPCGEIRTPRTGSSALGTPSSVGCNTTIGDHKPQFAKAGPLPLPLPPRASCDVWLSGGLPNVQPKHLRQTATLGSVVLTAHKATYQVADGEVPVVPRKGTQPNDAGQSLLSSNPRNPPMSPCASAMIITPSVLMEHQLGGWKRSWGPPATSLAGGQSRWSRTNLNTPILAASIITARLIARALIDTSTGLPRLSPLP</sequence>
<feature type="compositionally biased region" description="Polar residues" evidence="1">
    <location>
        <begin position="108"/>
        <end position="122"/>
    </location>
</feature>
<reference evidence="2" key="2">
    <citation type="submission" date="2023-06" db="EMBL/GenBank/DDBJ databases">
        <authorList>
            <consortium name="Lawrence Berkeley National Laboratory"/>
            <person name="Haridas S."/>
            <person name="Hensen N."/>
            <person name="Bonometti L."/>
            <person name="Westerberg I."/>
            <person name="Brannstrom I.O."/>
            <person name="Guillou S."/>
            <person name="Cros-Aarteil S."/>
            <person name="Calhoun S."/>
            <person name="Kuo A."/>
            <person name="Mondo S."/>
            <person name="Pangilinan J."/>
            <person name="Riley R."/>
            <person name="Labutti K."/>
            <person name="Andreopoulos B."/>
            <person name="Lipzen A."/>
            <person name="Chen C."/>
            <person name="Yanf M."/>
            <person name="Daum C."/>
            <person name="Ng V."/>
            <person name="Clum A."/>
            <person name="Steindorff A."/>
            <person name="Ohm R."/>
            <person name="Martin F."/>
            <person name="Silar P."/>
            <person name="Natvig D."/>
            <person name="Lalanne C."/>
            <person name="Gautier V."/>
            <person name="Ament-Velasquez S.L."/>
            <person name="Kruys A."/>
            <person name="Hutchinson M.I."/>
            <person name="Powell A.J."/>
            <person name="Barry K."/>
            <person name="Miller A.N."/>
            <person name="Grigoriev I.V."/>
            <person name="Debuchy R."/>
            <person name="Gladieux P."/>
            <person name="Thoren M.H."/>
            <person name="Johannesson H."/>
        </authorList>
    </citation>
    <scope>NUCLEOTIDE SEQUENCE</scope>
    <source>
        <strain evidence="2">CBS 314.62</strain>
    </source>
</reference>
<organism evidence="2 3">
    <name type="scientific">Podospora appendiculata</name>
    <dbReference type="NCBI Taxonomy" id="314037"/>
    <lineage>
        <taxon>Eukaryota</taxon>
        <taxon>Fungi</taxon>
        <taxon>Dikarya</taxon>
        <taxon>Ascomycota</taxon>
        <taxon>Pezizomycotina</taxon>
        <taxon>Sordariomycetes</taxon>
        <taxon>Sordariomycetidae</taxon>
        <taxon>Sordariales</taxon>
        <taxon>Podosporaceae</taxon>
        <taxon>Podospora</taxon>
    </lineage>
</organism>
<evidence type="ECO:0000256" key="1">
    <source>
        <dbReference type="SAM" id="MobiDB-lite"/>
    </source>
</evidence>
<dbReference type="Proteomes" id="UP001270362">
    <property type="component" value="Unassembled WGS sequence"/>
</dbReference>
<protein>
    <submittedName>
        <fullName evidence="2">Uncharacterized protein</fullName>
    </submittedName>
</protein>
<evidence type="ECO:0000313" key="2">
    <source>
        <dbReference type="EMBL" id="KAK3692887.1"/>
    </source>
</evidence>
<proteinExistence type="predicted"/>
<comment type="caution">
    <text evidence="2">The sequence shown here is derived from an EMBL/GenBank/DDBJ whole genome shotgun (WGS) entry which is preliminary data.</text>
</comment>
<dbReference type="AlphaFoldDB" id="A0AAE0XH11"/>
<gene>
    <name evidence="2" type="ORF">B0T22DRAFT_30071</name>
</gene>
<feature type="region of interest" description="Disordered" evidence="1">
    <location>
        <begin position="1"/>
        <end position="27"/>
    </location>
</feature>
<accession>A0AAE0XH11</accession>
<keyword evidence="3" id="KW-1185">Reference proteome</keyword>
<name>A0AAE0XH11_9PEZI</name>
<reference evidence="2" key="1">
    <citation type="journal article" date="2023" name="Mol. Phylogenet. Evol.">
        <title>Genome-scale phylogeny and comparative genomics of the fungal order Sordariales.</title>
        <authorList>
            <person name="Hensen N."/>
            <person name="Bonometti L."/>
            <person name="Westerberg I."/>
            <person name="Brannstrom I.O."/>
            <person name="Guillou S."/>
            <person name="Cros-Aarteil S."/>
            <person name="Calhoun S."/>
            <person name="Haridas S."/>
            <person name="Kuo A."/>
            <person name="Mondo S."/>
            <person name="Pangilinan J."/>
            <person name="Riley R."/>
            <person name="LaButti K."/>
            <person name="Andreopoulos B."/>
            <person name="Lipzen A."/>
            <person name="Chen C."/>
            <person name="Yan M."/>
            <person name="Daum C."/>
            <person name="Ng V."/>
            <person name="Clum A."/>
            <person name="Steindorff A."/>
            <person name="Ohm R.A."/>
            <person name="Martin F."/>
            <person name="Silar P."/>
            <person name="Natvig D.O."/>
            <person name="Lalanne C."/>
            <person name="Gautier V."/>
            <person name="Ament-Velasquez S.L."/>
            <person name="Kruys A."/>
            <person name="Hutchinson M.I."/>
            <person name="Powell A.J."/>
            <person name="Barry K."/>
            <person name="Miller A.N."/>
            <person name="Grigoriev I.V."/>
            <person name="Debuchy R."/>
            <person name="Gladieux P."/>
            <person name="Hiltunen Thoren M."/>
            <person name="Johannesson H."/>
        </authorList>
    </citation>
    <scope>NUCLEOTIDE SEQUENCE</scope>
    <source>
        <strain evidence="2">CBS 314.62</strain>
    </source>
</reference>
<evidence type="ECO:0000313" key="3">
    <source>
        <dbReference type="Proteomes" id="UP001270362"/>
    </source>
</evidence>
<feature type="region of interest" description="Disordered" evidence="1">
    <location>
        <begin position="102"/>
        <end position="124"/>
    </location>
</feature>
<feature type="compositionally biased region" description="Polar residues" evidence="1">
    <location>
        <begin position="18"/>
        <end position="27"/>
    </location>
</feature>
<dbReference type="EMBL" id="JAULSO010000001">
    <property type="protein sequence ID" value="KAK3692887.1"/>
    <property type="molecule type" value="Genomic_DNA"/>
</dbReference>